<evidence type="ECO:0000313" key="2">
    <source>
        <dbReference type="EMBL" id="KAJ7732067.1"/>
    </source>
</evidence>
<name>A0AAD7MU13_9AGAR</name>
<feature type="region of interest" description="Disordered" evidence="1">
    <location>
        <begin position="412"/>
        <end position="497"/>
    </location>
</feature>
<accession>A0AAD7MU13</accession>
<dbReference type="Proteomes" id="UP001215280">
    <property type="component" value="Unassembled WGS sequence"/>
</dbReference>
<dbReference type="AlphaFoldDB" id="A0AAD7MU13"/>
<comment type="caution">
    <text evidence="2">The sequence shown here is derived from an EMBL/GenBank/DDBJ whole genome shotgun (WGS) entry which is preliminary data.</text>
</comment>
<dbReference type="EMBL" id="JARJLG010000178">
    <property type="protein sequence ID" value="KAJ7732067.1"/>
    <property type="molecule type" value="Genomic_DNA"/>
</dbReference>
<organism evidence="2 3">
    <name type="scientific">Mycena maculata</name>
    <dbReference type="NCBI Taxonomy" id="230809"/>
    <lineage>
        <taxon>Eukaryota</taxon>
        <taxon>Fungi</taxon>
        <taxon>Dikarya</taxon>
        <taxon>Basidiomycota</taxon>
        <taxon>Agaricomycotina</taxon>
        <taxon>Agaricomycetes</taxon>
        <taxon>Agaricomycetidae</taxon>
        <taxon>Agaricales</taxon>
        <taxon>Marasmiineae</taxon>
        <taxon>Mycenaceae</taxon>
        <taxon>Mycena</taxon>
    </lineage>
</organism>
<gene>
    <name evidence="2" type="ORF">DFH07DRAFT_781056</name>
</gene>
<proteinExistence type="predicted"/>
<keyword evidence="3" id="KW-1185">Reference proteome</keyword>
<evidence type="ECO:0000256" key="1">
    <source>
        <dbReference type="SAM" id="MobiDB-lite"/>
    </source>
</evidence>
<reference evidence="2" key="1">
    <citation type="submission" date="2023-03" db="EMBL/GenBank/DDBJ databases">
        <title>Massive genome expansion in bonnet fungi (Mycena s.s.) driven by repeated elements and novel gene families across ecological guilds.</title>
        <authorList>
            <consortium name="Lawrence Berkeley National Laboratory"/>
            <person name="Harder C.B."/>
            <person name="Miyauchi S."/>
            <person name="Viragh M."/>
            <person name="Kuo A."/>
            <person name="Thoen E."/>
            <person name="Andreopoulos B."/>
            <person name="Lu D."/>
            <person name="Skrede I."/>
            <person name="Drula E."/>
            <person name="Henrissat B."/>
            <person name="Morin E."/>
            <person name="Kohler A."/>
            <person name="Barry K."/>
            <person name="LaButti K."/>
            <person name="Morin E."/>
            <person name="Salamov A."/>
            <person name="Lipzen A."/>
            <person name="Mereny Z."/>
            <person name="Hegedus B."/>
            <person name="Baldrian P."/>
            <person name="Stursova M."/>
            <person name="Weitz H."/>
            <person name="Taylor A."/>
            <person name="Grigoriev I.V."/>
            <person name="Nagy L.G."/>
            <person name="Martin F."/>
            <person name="Kauserud H."/>
        </authorList>
    </citation>
    <scope>NUCLEOTIDE SEQUENCE</scope>
    <source>
        <strain evidence="2">CBHHK188m</strain>
    </source>
</reference>
<evidence type="ECO:0000313" key="3">
    <source>
        <dbReference type="Proteomes" id="UP001215280"/>
    </source>
</evidence>
<protein>
    <submittedName>
        <fullName evidence="2">Uncharacterized protein</fullName>
    </submittedName>
</protein>
<sequence length="497" mass="55498">MGSASDDELDPREVFPPDMAKWIRKQFSDFDAVHAAGGDESDFKNNKFTEFRTEFGGERCDAIQDCKRKFKRKFANRADKLRKAAEKQVSGGRSGGKPFYLLPDAPETKARDLYKSAHRDEIIKEANKRREVLGQDHHHQPAHFQQVVKERWDGLSSAEHETWVEAAAVKSADATMPDATIFENQEKLPRMLFGLLQGTLHAGRGGIGVGAYHLLYSYRNSEEKIVVGSLTVNSAESETLPFQAACVDYEVTTEAPWERYSHQNVGFNTNIDHSQKLSKNTGGFYVLPPFDEETGTLQEYRNTMRIFFEASFFQVVPRTGAMPAMPWTELLNCPEDFLDARLIANGILIRRPDAMPSGDLRAFAQCIHDFQAANTTSSIFNDEHIISAAILSRKALAEAAKPQDIEEIIEPDSADHSDCSPVLTPLVSPASSPHITPAKPVSSPPPKSRKRKASGPPPPLERESTLPLRRSTRHNNAPIPSVSDTKERPQKRRKIHG</sequence>